<accession>A0A5N5PHT6</accession>
<proteinExistence type="predicted"/>
<feature type="signal peptide" evidence="2">
    <location>
        <begin position="1"/>
        <end position="22"/>
    </location>
</feature>
<dbReference type="Proteomes" id="UP000327468">
    <property type="component" value="Chromosome 4"/>
</dbReference>
<dbReference type="PANTHER" id="PTHR20859">
    <property type="entry name" value="INTERFERON/INTERLEUKIN RECEPTOR"/>
    <property type="match status" value="1"/>
</dbReference>
<reference evidence="4 5" key="1">
    <citation type="submission" date="2019-06" db="EMBL/GenBank/DDBJ databases">
        <title>A chromosome-scale genome assembly of the striped catfish, Pangasianodon hypophthalmus.</title>
        <authorList>
            <person name="Wen M."/>
            <person name="Zahm M."/>
            <person name="Roques C."/>
            <person name="Cabau C."/>
            <person name="Klopp C."/>
            <person name="Donnadieu C."/>
            <person name="Jouanno E."/>
            <person name="Avarre J.-C."/>
            <person name="Campet M."/>
            <person name="Ha T.T.T."/>
            <person name="Dugue R."/>
            <person name="Lampietro C."/>
            <person name="Louis A."/>
            <person name="Herpin A."/>
            <person name="Echchiki A."/>
            <person name="Berthelot C."/>
            <person name="Parey E."/>
            <person name="Roest-Crollius H."/>
            <person name="Braasch I."/>
            <person name="Postlethwait J."/>
            <person name="Bobe J."/>
            <person name="Montfort J."/>
            <person name="Bouchez O."/>
            <person name="Begum T."/>
            <person name="Schartl M."/>
            <person name="Guiguen Y."/>
        </authorList>
    </citation>
    <scope>NUCLEOTIDE SEQUENCE [LARGE SCALE GENOMIC DNA]</scope>
    <source>
        <strain evidence="4 5">Indonesia</strain>
        <tissue evidence="4">Blood</tissue>
    </source>
</reference>
<sequence>MSAVPLILLVISLVLNVGPSFSSCTTSVSVQDLGCHMHWSCSDVTATTSFTVQTKIQGAEWQNVSHCVQISSNSCDLSQVFRDFDLYNFVMLGLNQGHGKINWTSPQLCDPVNHPNASFSPPSVSLSLKEQQLWVEVSFPCAVCTAMNQEEDEEGDEEDIPTCCPLTDFLLLNTTVTLYNKHDMNDIQTLTEKVDGSPWKAQFAGLVPGREYCVVAHFASSPLSNPQCIHVPLLENPHLFVLALCGVFIALLLVVGFVLKRWRCWCASTDLRLPKSLMSLQSQDQEGSVVDEPRQAAFEEEESIVHLSIISLNNMLSSDSHLVYPHLQSLGDRYYTTAFLQDRFCDGNEDTDYHSRDAETGGVASPAYYQWPRWSSLPALRTGMVCLLGNVLPLEGSGIPLSSVRVAGAQIAKTESDQSSPILYSDGD</sequence>
<keyword evidence="5" id="KW-1185">Reference proteome</keyword>
<name>A0A5N5PHT6_PANHP</name>
<keyword evidence="1" id="KW-0812">Transmembrane</keyword>
<dbReference type="GO" id="GO:0004896">
    <property type="term" value="F:cytokine receptor activity"/>
    <property type="evidence" value="ECO:0007669"/>
    <property type="project" value="TreeGrafter"/>
</dbReference>
<dbReference type="AlphaFoldDB" id="A0A5N5PHT6"/>
<gene>
    <name evidence="4" type="ORF">PHYPO_G00191530</name>
</gene>
<dbReference type="InterPro" id="IPR036116">
    <property type="entry name" value="FN3_sf"/>
</dbReference>
<evidence type="ECO:0000256" key="2">
    <source>
        <dbReference type="SAM" id="SignalP"/>
    </source>
</evidence>
<keyword evidence="2" id="KW-0732">Signal</keyword>
<feature type="domain" description="Fibronectin type-III" evidence="3">
    <location>
        <begin position="24"/>
        <end position="88"/>
    </location>
</feature>
<organism evidence="4 5">
    <name type="scientific">Pangasianodon hypophthalmus</name>
    <name type="common">Striped catfish</name>
    <name type="synonym">Helicophagus hypophthalmus</name>
    <dbReference type="NCBI Taxonomy" id="310915"/>
    <lineage>
        <taxon>Eukaryota</taxon>
        <taxon>Metazoa</taxon>
        <taxon>Chordata</taxon>
        <taxon>Craniata</taxon>
        <taxon>Vertebrata</taxon>
        <taxon>Euteleostomi</taxon>
        <taxon>Actinopterygii</taxon>
        <taxon>Neopterygii</taxon>
        <taxon>Teleostei</taxon>
        <taxon>Ostariophysi</taxon>
        <taxon>Siluriformes</taxon>
        <taxon>Pangasiidae</taxon>
        <taxon>Pangasianodon</taxon>
    </lineage>
</organism>
<comment type="caution">
    <text evidence="4">The sequence shown here is derived from an EMBL/GenBank/DDBJ whole genome shotgun (WGS) entry which is preliminary data.</text>
</comment>
<dbReference type="InterPro" id="IPR050650">
    <property type="entry name" value="Type-II_Cytokine-TF_Rcpt"/>
</dbReference>
<evidence type="ECO:0000256" key="1">
    <source>
        <dbReference type="SAM" id="Phobius"/>
    </source>
</evidence>
<feature type="transmembrane region" description="Helical" evidence="1">
    <location>
        <begin position="239"/>
        <end position="259"/>
    </location>
</feature>
<keyword evidence="1" id="KW-1133">Transmembrane helix</keyword>
<dbReference type="SUPFAM" id="SSF49265">
    <property type="entry name" value="Fibronectin type III"/>
    <property type="match status" value="1"/>
</dbReference>
<keyword evidence="1" id="KW-0472">Membrane</keyword>
<feature type="chain" id="PRO_5024377776" description="Fibronectin type-III domain-containing protein" evidence="2">
    <location>
        <begin position="23"/>
        <end position="428"/>
    </location>
</feature>
<dbReference type="InterPro" id="IPR013783">
    <property type="entry name" value="Ig-like_fold"/>
</dbReference>
<evidence type="ECO:0000259" key="3">
    <source>
        <dbReference type="Pfam" id="PF01108"/>
    </source>
</evidence>
<dbReference type="Gene3D" id="2.60.40.10">
    <property type="entry name" value="Immunoglobulins"/>
    <property type="match status" value="1"/>
</dbReference>
<dbReference type="GO" id="GO:0005886">
    <property type="term" value="C:plasma membrane"/>
    <property type="evidence" value="ECO:0007669"/>
    <property type="project" value="TreeGrafter"/>
</dbReference>
<evidence type="ECO:0000313" key="5">
    <source>
        <dbReference type="Proteomes" id="UP000327468"/>
    </source>
</evidence>
<dbReference type="InterPro" id="IPR003961">
    <property type="entry name" value="FN3_dom"/>
</dbReference>
<dbReference type="EMBL" id="VFJC01000005">
    <property type="protein sequence ID" value="KAB5579125.1"/>
    <property type="molecule type" value="Genomic_DNA"/>
</dbReference>
<evidence type="ECO:0000313" key="4">
    <source>
        <dbReference type="EMBL" id="KAB5579125.1"/>
    </source>
</evidence>
<dbReference type="PANTHER" id="PTHR20859:SF53">
    <property type="entry name" value="INTERLEUKIN-22 RECEPTOR SUBUNIT ALPHA-1"/>
    <property type="match status" value="1"/>
</dbReference>
<dbReference type="Pfam" id="PF01108">
    <property type="entry name" value="Tissue_fac"/>
    <property type="match status" value="1"/>
</dbReference>
<protein>
    <recommendedName>
        <fullName evidence="3">Fibronectin type-III domain-containing protein</fullName>
    </recommendedName>
</protein>